<comment type="caution">
    <text evidence="3">The sequence shown here is derived from an EMBL/GenBank/DDBJ whole genome shotgun (WGS) entry which is preliminary data.</text>
</comment>
<accession>A0A9P4GGP0</accession>
<keyword evidence="2" id="KW-0812">Transmembrane</keyword>
<keyword evidence="2" id="KW-0472">Membrane</keyword>
<feature type="transmembrane region" description="Helical" evidence="2">
    <location>
        <begin position="99"/>
        <end position="122"/>
    </location>
</feature>
<keyword evidence="4" id="KW-1185">Reference proteome</keyword>
<name>A0A9P4GGP0_9PLEO</name>
<feature type="compositionally biased region" description="Low complexity" evidence="1">
    <location>
        <begin position="1"/>
        <end position="13"/>
    </location>
</feature>
<keyword evidence="2" id="KW-1133">Transmembrane helix</keyword>
<protein>
    <submittedName>
        <fullName evidence="3">Uncharacterized protein</fullName>
    </submittedName>
</protein>
<proteinExistence type="predicted"/>
<reference evidence="3" key="1">
    <citation type="submission" date="2020-01" db="EMBL/GenBank/DDBJ databases">
        <authorList>
            <consortium name="DOE Joint Genome Institute"/>
            <person name="Haridas S."/>
            <person name="Albert R."/>
            <person name="Binder M."/>
            <person name="Bloem J."/>
            <person name="Labutti K."/>
            <person name="Salamov A."/>
            <person name="Andreopoulos B."/>
            <person name="Baker S.E."/>
            <person name="Barry K."/>
            <person name="Bills G."/>
            <person name="Bluhm B.H."/>
            <person name="Cannon C."/>
            <person name="Castanera R."/>
            <person name="Culley D.E."/>
            <person name="Daum C."/>
            <person name="Ezra D."/>
            <person name="Gonzalez J.B."/>
            <person name="Henrissat B."/>
            <person name="Kuo A."/>
            <person name="Liang C."/>
            <person name="Lipzen A."/>
            <person name="Lutzoni F."/>
            <person name="Magnuson J."/>
            <person name="Mondo S."/>
            <person name="Nolan M."/>
            <person name="Ohm R."/>
            <person name="Pangilinan J."/>
            <person name="Park H.-J."/>
            <person name="Ramirez L."/>
            <person name="Alfaro M."/>
            <person name="Sun H."/>
            <person name="Tritt A."/>
            <person name="Yoshinaga Y."/>
            <person name="Zwiers L.-H."/>
            <person name="Turgeon B.G."/>
            <person name="Goodwin S.B."/>
            <person name="Spatafora J.W."/>
            <person name="Crous P.W."/>
            <person name="Grigoriev I.V."/>
        </authorList>
    </citation>
    <scope>NUCLEOTIDE SEQUENCE</scope>
    <source>
        <strain evidence="3">CBS 394.84</strain>
    </source>
</reference>
<dbReference type="Proteomes" id="UP000800039">
    <property type="component" value="Unassembled WGS sequence"/>
</dbReference>
<organism evidence="3 4">
    <name type="scientific">Cucurbitaria berberidis CBS 394.84</name>
    <dbReference type="NCBI Taxonomy" id="1168544"/>
    <lineage>
        <taxon>Eukaryota</taxon>
        <taxon>Fungi</taxon>
        <taxon>Dikarya</taxon>
        <taxon>Ascomycota</taxon>
        <taxon>Pezizomycotina</taxon>
        <taxon>Dothideomycetes</taxon>
        <taxon>Pleosporomycetidae</taxon>
        <taxon>Pleosporales</taxon>
        <taxon>Pleosporineae</taxon>
        <taxon>Cucurbitariaceae</taxon>
        <taxon>Cucurbitaria</taxon>
    </lineage>
</organism>
<dbReference type="EMBL" id="ML976616">
    <property type="protein sequence ID" value="KAF1845114.1"/>
    <property type="molecule type" value="Genomic_DNA"/>
</dbReference>
<feature type="region of interest" description="Disordered" evidence="1">
    <location>
        <begin position="1"/>
        <end position="37"/>
    </location>
</feature>
<gene>
    <name evidence="3" type="ORF">K460DRAFT_354965</name>
</gene>
<dbReference type="OrthoDB" id="3784408at2759"/>
<evidence type="ECO:0000256" key="1">
    <source>
        <dbReference type="SAM" id="MobiDB-lite"/>
    </source>
</evidence>
<sequence length="176" mass="19414">MASAITSAANTATPVRRISRKAHQNSDSNIAETECEKTAPYITTSDSPFLNASNAPPQTSDLPHSQVKQFLAGSSIESESDVEAQHTARFKRTNWKKRVVAYLVLALAIFVWLMLIVGVLVMTDNFIPGALRSYQVLKDMGAELANAKFEVAGLKAQVATLWQYVNQKHSFQKTEE</sequence>
<dbReference type="AlphaFoldDB" id="A0A9P4GGP0"/>
<evidence type="ECO:0000313" key="3">
    <source>
        <dbReference type="EMBL" id="KAF1845114.1"/>
    </source>
</evidence>
<dbReference type="GeneID" id="63849090"/>
<evidence type="ECO:0000256" key="2">
    <source>
        <dbReference type="SAM" id="Phobius"/>
    </source>
</evidence>
<dbReference type="RefSeq" id="XP_040787677.1">
    <property type="nucleotide sequence ID" value="XM_040931838.1"/>
</dbReference>
<evidence type="ECO:0000313" key="4">
    <source>
        <dbReference type="Proteomes" id="UP000800039"/>
    </source>
</evidence>